<reference evidence="12 13" key="1">
    <citation type="submission" date="2016-10" db="EMBL/GenBank/DDBJ databases">
        <title>Arsenicibacter rosenii gen. nov., sp. nov., an efficient arsenic-methylating bacterium isolated from an arsenic-contaminated paddy soil.</title>
        <authorList>
            <person name="Huang K."/>
        </authorList>
    </citation>
    <scope>NUCLEOTIDE SEQUENCE [LARGE SCALE GENOMIC DNA]</scope>
    <source>
        <strain evidence="12 13">SM-1</strain>
    </source>
</reference>
<dbReference type="GO" id="GO:0005524">
    <property type="term" value="F:ATP binding"/>
    <property type="evidence" value="ECO:0007669"/>
    <property type="project" value="UniProtKB-KW"/>
</dbReference>
<evidence type="ECO:0000256" key="5">
    <source>
        <dbReference type="ARBA" id="ARBA00022741"/>
    </source>
</evidence>
<feature type="domain" description="Histidine kinase" evidence="11">
    <location>
        <begin position="406"/>
        <end position="598"/>
    </location>
</feature>
<keyword evidence="6" id="KW-0418">Kinase</keyword>
<evidence type="ECO:0000313" key="13">
    <source>
        <dbReference type="Proteomes" id="UP000181790"/>
    </source>
</evidence>
<feature type="repeat" description="TPR" evidence="8">
    <location>
        <begin position="168"/>
        <end position="201"/>
    </location>
</feature>
<keyword evidence="10" id="KW-0472">Membrane</keyword>
<dbReference type="InterPro" id="IPR011495">
    <property type="entry name" value="Sig_transdc_His_kin_sub2_dim/P"/>
</dbReference>
<dbReference type="SUPFAM" id="SSF48452">
    <property type="entry name" value="TPR-like"/>
    <property type="match status" value="2"/>
</dbReference>
<feature type="repeat" description="TPR" evidence="8">
    <location>
        <begin position="87"/>
        <end position="120"/>
    </location>
</feature>
<keyword evidence="13" id="KW-1185">Reference proteome</keyword>
<dbReference type="OrthoDB" id="9767435at2"/>
<keyword evidence="9" id="KW-0175">Coiled coil</keyword>
<keyword evidence="8" id="KW-0802">TPR repeat</keyword>
<evidence type="ECO:0000256" key="4">
    <source>
        <dbReference type="ARBA" id="ARBA00022679"/>
    </source>
</evidence>
<name>A0A1S2VQK0_9BACT</name>
<evidence type="ECO:0000256" key="2">
    <source>
        <dbReference type="ARBA" id="ARBA00012438"/>
    </source>
</evidence>
<feature type="coiled-coil region" evidence="9">
    <location>
        <begin position="341"/>
        <end position="410"/>
    </location>
</feature>
<dbReference type="PANTHER" id="PTHR41523">
    <property type="entry name" value="TWO-COMPONENT SYSTEM SENSOR PROTEIN"/>
    <property type="match status" value="1"/>
</dbReference>
<dbReference type="RefSeq" id="WP_071501161.1">
    <property type="nucleotide sequence ID" value="NZ_MORL01000001.1"/>
</dbReference>
<proteinExistence type="predicted"/>
<evidence type="ECO:0000256" key="3">
    <source>
        <dbReference type="ARBA" id="ARBA00022553"/>
    </source>
</evidence>
<dbReference type="PANTHER" id="PTHR41523:SF8">
    <property type="entry name" value="ETHYLENE RESPONSE SENSOR PROTEIN"/>
    <property type="match status" value="1"/>
</dbReference>
<dbReference type="InterPro" id="IPR036890">
    <property type="entry name" value="HATPase_C_sf"/>
</dbReference>
<dbReference type="EC" id="2.7.13.3" evidence="2"/>
<evidence type="ECO:0000256" key="8">
    <source>
        <dbReference type="PROSITE-ProRule" id="PRU00339"/>
    </source>
</evidence>
<dbReference type="GO" id="GO:0004673">
    <property type="term" value="F:protein histidine kinase activity"/>
    <property type="evidence" value="ECO:0007669"/>
    <property type="project" value="UniProtKB-EC"/>
</dbReference>
<accession>A0A1S2VQK0</accession>
<evidence type="ECO:0000256" key="7">
    <source>
        <dbReference type="ARBA" id="ARBA00022840"/>
    </source>
</evidence>
<keyword evidence="10" id="KW-0812">Transmembrane</keyword>
<dbReference type="Pfam" id="PF13181">
    <property type="entry name" value="TPR_8"/>
    <property type="match status" value="1"/>
</dbReference>
<evidence type="ECO:0000256" key="9">
    <source>
        <dbReference type="SAM" id="Coils"/>
    </source>
</evidence>
<dbReference type="PROSITE" id="PS50005">
    <property type="entry name" value="TPR"/>
    <property type="match status" value="2"/>
</dbReference>
<dbReference type="SUPFAM" id="SSF55874">
    <property type="entry name" value="ATPase domain of HSP90 chaperone/DNA topoisomerase II/histidine kinase"/>
    <property type="match status" value="1"/>
</dbReference>
<comment type="catalytic activity">
    <reaction evidence="1">
        <text>ATP + protein L-histidine = ADP + protein N-phospho-L-histidine.</text>
        <dbReference type="EC" id="2.7.13.3"/>
    </reaction>
</comment>
<evidence type="ECO:0000259" key="11">
    <source>
        <dbReference type="PROSITE" id="PS50109"/>
    </source>
</evidence>
<protein>
    <recommendedName>
        <fullName evidence="2">histidine kinase</fullName>
        <ecNumber evidence="2">2.7.13.3</ecNumber>
    </recommendedName>
</protein>
<keyword evidence="3" id="KW-0597">Phosphoprotein</keyword>
<dbReference type="InterPro" id="IPR005467">
    <property type="entry name" value="His_kinase_dom"/>
</dbReference>
<gene>
    <name evidence="12" type="ORF">BLX24_00655</name>
</gene>
<dbReference type="Gene3D" id="3.30.565.10">
    <property type="entry name" value="Histidine kinase-like ATPase, C-terminal domain"/>
    <property type="match status" value="1"/>
</dbReference>
<evidence type="ECO:0000256" key="1">
    <source>
        <dbReference type="ARBA" id="ARBA00000085"/>
    </source>
</evidence>
<dbReference type="Proteomes" id="UP000181790">
    <property type="component" value="Unassembled WGS sequence"/>
</dbReference>
<dbReference type="Pfam" id="PF07568">
    <property type="entry name" value="HisKA_2"/>
    <property type="match status" value="1"/>
</dbReference>
<dbReference type="Gene3D" id="3.30.450.20">
    <property type="entry name" value="PAS domain"/>
    <property type="match status" value="1"/>
</dbReference>
<organism evidence="12 13">
    <name type="scientific">Arsenicibacter rosenii</name>
    <dbReference type="NCBI Taxonomy" id="1750698"/>
    <lineage>
        <taxon>Bacteria</taxon>
        <taxon>Pseudomonadati</taxon>
        <taxon>Bacteroidota</taxon>
        <taxon>Cytophagia</taxon>
        <taxon>Cytophagales</taxon>
        <taxon>Spirosomataceae</taxon>
        <taxon>Arsenicibacter</taxon>
    </lineage>
</organism>
<evidence type="ECO:0000256" key="6">
    <source>
        <dbReference type="ARBA" id="ARBA00022777"/>
    </source>
</evidence>
<keyword evidence="4" id="KW-0808">Transferase</keyword>
<dbReference type="EMBL" id="MORL01000001">
    <property type="protein sequence ID" value="OIN60660.1"/>
    <property type="molecule type" value="Genomic_DNA"/>
</dbReference>
<feature type="transmembrane region" description="Helical" evidence="10">
    <location>
        <begin position="362"/>
        <end position="383"/>
    </location>
</feature>
<dbReference type="Pfam" id="PF02518">
    <property type="entry name" value="HATPase_c"/>
    <property type="match status" value="1"/>
</dbReference>
<dbReference type="InterPro" id="IPR019734">
    <property type="entry name" value="TPR_rpt"/>
</dbReference>
<dbReference type="InterPro" id="IPR011990">
    <property type="entry name" value="TPR-like_helical_dom_sf"/>
</dbReference>
<dbReference type="SMART" id="SM00387">
    <property type="entry name" value="HATPase_c"/>
    <property type="match status" value="1"/>
</dbReference>
<evidence type="ECO:0000313" key="12">
    <source>
        <dbReference type="EMBL" id="OIN60660.1"/>
    </source>
</evidence>
<sequence>MHASLKIVLAIGVMYGWTVSVLPAQIPAAKIDSLKDRLAHSSPDSLRFEYLYELGNAHKLTNFQISRSYAQQALELARELHMVKAESDAYNLIGVTYRQEGNFIKAKEYTLKSLKIREQIGLPKGLYQGYNNLGYIIFEGESNLPLALKYYEKARDIAIKAGMLDYLPDSHNQIGLVYKRLGKLDVARYHFLKAVELGKQRYKAKEYELTAFYNNLSKIALDQSKPAEALMWVQKAIALNKKYDNKRSLTYSYENAGRIYAYQHKLTEAAASFDLALTLAYQQKAMNRIQEIYSTMSESYEKAGELPKALAYHKRYTHLQDSIFSADRARQLAELQVQYETRQKEEQIQKLDQENDSRTRQLAYLGGGAFLLIMALGGLGWQYQRIRRTKAKLQQQSVQLELLMKELHHRVKNNLAIVSGLLNLQSYQMQDKEAVEAIRRGQQRIEAMSLIHQKLYQTDKLTQINVRDYLLNLIESLLRVHGYSPNDFDLQIDISDEWLDVDLMIPLGLIANELITNSLKYAYQQTQRPSLRIALHTDPALVLEIADNGTGFDINQWQKPAGSFGKQLVKALGNQIGANLNINTDNGTCFRLSIPKAA</sequence>
<dbReference type="PROSITE" id="PS50109">
    <property type="entry name" value="HIS_KIN"/>
    <property type="match status" value="1"/>
</dbReference>
<comment type="caution">
    <text evidence="12">The sequence shown here is derived from an EMBL/GenBank/DDBJ whole genome shotgun (WGS) entry which is preliminary data.</text>
</comment>
<keyword evidence="7" id="KW-0067">ATP-binding</keyword>
<dbReference type="SMART" id="SM00028">
    <property type="entry name" value="TPR"/>
    <property type="match status" value="6"/>
</dbReference>
<dbReference type="AlphaFoldDB" id="A0A1S2VQK0"/>
<keyword evidence="10" id="KW-1133">Transmembrane helix</keyword>
<dbReference type="InterPro" id="IPR003594">
    <property type="entry name" value="HATPase_dom"/>
</dbReference>
<dbReference type="Pfam" id="PF13424">
    <property type="entry name" value="TPR_12"/>
    <property type="match status" value="1"/>
</dbReference>
<keyword evidence="5" id="KW-0547">Nucleotide-binding</keyword>
<dbReference type="Gene3D" id="1.25.40.10">
    <property type="entry name" value="Tetratricopeptide repeat domain"/>
    <property type="match status" value="2"/>
</dbReference>
<evidence type="ECO:0000256" key="10">
    <source>
        <dbReference type="SAM" id="Phobius"/>
    </source>
</evidence>